<gene>
    <name evidence="2" type="ORF">AVDCRST_MAG08-4476</name>
</gene>
<organism evidence="2">
    <name type="scientific">uncultured Acetobacteraceae bacterium</name>
    <dbReference type="NCBI Taxonomy" id="169975"/>
    <lineage>
        <taxon>Bacteria</taxon>
        <taxon>Pseudomonadati</taxon>
        <taxon>Pseudomonadota</taxon>
        <taxon>Alphaproteobacteria</taxon>
        <taxon>Acetobacterales</taxon>
        <taxon>Acetobacteraceae</taxon>
        <taxon>environmental samples</taxon>
    </lineage>
</organism>
<reference evidence="2" key="1">
    <citation type="submission" date="2020-02" db="EMBL/GenBank/DDBJ databases">
        <authorList>
            <person name="Meier V. D."/>
        </authorList>
    </citation>
    <scope>NUCLEOTIDE SEQUENCE</scope>
    <source>
        <strain evidence="2">AVDCRST_MAG08</strain>
    </source>
</reference>
<proteinExistence type="predicted"/>
<evidence type="ECO:0000256" key="1">
    <source>
        <dbReference type="SAM" id="MobiDB-lite"/>
    </source>
</evidence>
<accession>A0A6J4JWN6</accession>
<evidence type="ECO:0000313" key="2">
    <source>
        <dbReference type="EMBL" id="CAA9289569.1"/>
    </source>
</evidence>
<feature type="region of interest" description="Disordered" evidence="1">
    <location>
        <begin position="1"/>
        <end position="31"/>
    </location>
</feature>
<protein>
    <submittedName>
        <fullName evidence="2">Uncharacterized protein</fullName>
    </submittedName>
</protein>
<dbReference type="EMBL" id="CADCTG010000360">
    <property type="protein sequence ID" value="CAA9289569.1"/>
    <property type="molecule type" value="Genomic_DNA"/>
</dbReference>
<sequence length="76" mass="8082">MILARTVRQPGEARRTKSRTASSESLLDGGRGEAGQRLVALIGSLNTTSPRWTTRACPFTADPVVAAKANSRRNSG</sequence>
<dbReference type="AlphaFoldDB" id="A0A6J4JWN6"/>
<name>A0A6J4JWN6_9PROT</name>